<dbReference type="STRING" id="1265313.HRUBRA_02309"/>
<comment type="caution">
    <text evidence="1">The sequence shown here is derived from an EMBL/GenBank/DDBJ whole genome shotgun (WGS) entry which is preliminary data.</text>
</comment>
<evidence type="ECO:0008006" key="3">
    <source>
        <dbReference type="Google" id="ProtNLM"/>
    </source>
</evidence>
<evidence type="ECO:0000313" key="1">
    <source>
        <dbReference type="EMBL" id="KGE03077.1"/>
    </source>
</evidence>
<dbReference type="Gene3D" id="2.30.40.10">
    <property type="entry name" value="Urease, subunit C, domain 1"/>
    <property type="match status" value="1"/>
</dbReference>
<keyword evidence="2" id="KW-1185">Reference proteome</keyword>
<accession>A0A095VNS5</accession>
<dbReference type="HOGENOM" id="CLU_016107_1_0_6"/>
<dbReference type="eggNOG" id="COG3653">
    <property type="taxonomic scope" value="Bacteria"/>
</dbReference>
<reference evidence="1 2" key="1">
    <citation type="journal article" date="2014" name="Genome Announc.">
        <title>Genome Sequence of Gammaproteobacterial Pseudohaliea rubra Type Strain DSM 19751, Isolated from Coastal Seawater of the Mediterranean Sea.</title>
        <authorList>
            <person name="Spring S."/>
            <person name="Fiebig A."/>
            <person name="Riedel T."/>
            <person name="Goker M."/>
            <person name="Klenk H.P."/>
        </authorList>
    </citation>
    <scope>NUCLEOTIDE SEQUENCE [LARGE SCALE GENOMIC DNA]</scope>
    <source>
        <strain evidence="1 2">DSM 19751</strain>
    </source>
</reference>
<protein>
    <recommendedName>
        <fullName evidence="3">Aminoacylase</fullName>
    </recommendedName>
</protein>
<dbReference type="GO" id="GO:0016812">
    <property type="term" value="F:hydrolase activity, acting on carbon-nitrogen (but not peptide) bonds, in cyclic amides"/>
    <property type="evidence" value="ECO:0007669"/>
    <property type="project" value="TreeGrafter"/>
</dbReference>
<dbReference type="InterPro" id="IPR032466">
    <property type="entry name" value="Metal_Hydrolase"/>
</dbReference>
<dbReference type="SUPFAM" id="SSF51556">
    <property type="entry name" value="Metallo-dependent hydrolases"/>
    <property type="match status" value="1"/>
</dbReference>
<dbReference type="InterPro" id="IPR050378">
    <property type="entry name" value="Metallo-dep_Hydrolases_sf"/>
</dbReference>
<name>A0A095VNS5_9GAMM</name>
<gene>
    <name evidence="1" type="ORF">HRUBRA_02309</name>
</gene>
<dbReference type="SUPFAM" id="SSF51338">
    <property type="entry name" value="Composite domain of metallo-dependent hydrolases"/>
    <property type="match status" value="1"/>
</dbReference>
<evidence type="ECO:0000313" key="2">
    <source>
        <dbReference type="Proteomes" id="UP000029640"/>
    </source>
</evidence>
<dbReference type="InterPro" id="IPR011059">
    <property type="entry name" value="Metal-dep_hydrolase_composite"/>
</dbReference>
<dbReference type="PANTHER" id="PTHR11647:SF1">
    <property type="entry name" value="COLLAPSIN RESPONSE MEDIATOR PROTEIN"/>
    <property type="match status" value="1"/>
</dbReference>
<organism evidence="1 2">
    <name type="scientific">Pseudohaliea rubra DSM 19751</name>
    <dbReference type="NCBI Taxonomy" id="1265313"/>
    <lineage>
        <taxon>Bacteria</taxon>
        <taxon>Pseudomonadati</taxon>
        <taxon>Pseudomonadota</taxon>
        <taxon>Gammaproteobacteria</taxon>
        <taxon>Cellvibrionales</taxon>
        <taxon>Halieaceae</taxon>
        <taxon>Pseudohaliea</taxon>
    </lineage>
</organism>
<dbReference type="EMBL" id="AUVB01000070">
    <property type="protein sequence ID" value="KGE03077.1"/>
    <property type="molecule type" value="Genomic_DNA"/>
</dbReference>
<dbReference type="PATRIC" id="fig|1265313.6.peg.2280"/>
<dbReference type="PANTHER" id="PTHR11647">
    <property type="entry name" value="HYDRANTOINASE/DIHYDROPYRIMIDINASE FAMILY MEMBER"/>
    <property type="match status" value="1"/>
</dbReference>
<dbReference type="AlphaFoldDB" id="A0A095VNS5"/>
<dbReference type="GO" id="GO:0005829">
    <property type="term" value="C:cytosol"/>
    <property type="evidence" value="ECO:0007669"/>
    <property type="project" value="TreeGrafter"/>
</dbReference>
<dbReference type="Proteomes" id="UP000029640">
    <property type="component" value="Unassembled WGS sequence"/>
</dbReference>
<dbReference type="Gene3D" id="3.20.20.140">
    <property type="entry name" value="Metal-dependent hydrolases"/>
    <property type="match status" value="2"/>
</dbReference>
<sequence>MRESAAAPLKPLFSLGEFMSDAQSWDTLIRNATVFDGSGAPPRRLDIALRKGRIAAKGSALPANHAGRVVDASGLWLMPGLLDIHTHLDLEVDLDPTLPEVVRHGTTTVLVGNCSLGTCFGTQAFGGQEPIIDCFTRVENIPKSVLRKCVEAITWDNTGDYLDHFDDLPLGPNIGAFVPHSMLRIEAMGLDDSISRAPTDAELARMDALLEAALRQGYVGMSTDGLPFHYLANDPHTDKRIPTQFASFGELKRLLKTVRGHDRVWQTTPILQNRATALLYFALTSGRLFGKTLKTSALSVMEFALAPRAARAFLGFAGLMNSPLFKGNLHFQALGTNFRIWSDGIVSPMYEELDSTCRLIAKEYDDVAGRRALLDDPAWVEAFRADWHHGRRGRNLAHLKAKLGFPEHMVVRELDRLVFDGAPVSDWDGETLQAVYERVLAYQAGADDAARSAEEEAALAAFPKPLGDDADFMLHLLRAYDKGFRFWTDVGNVGNRATLDYLLHERALPGFNDSGAHITNMAFFDGNLMSLKLAQQHGLDTVGRMVRRLTREPAEFFGLDVGTLNIGAQADITLIDPERLRDWDCNDTREYIYRDLFEHHQLVNRPQGIVRQVFIHGESVWEDDAFTPALGSRPLGRALRAA</sequence>
<proteinExistence type="predicted"/>